<dbReference type="InterPro" id="IPR000182">
    <property type="entry name" value="GNAT_dom"/>
</dbReference>
<comment type="caution">
    <text evidence="4">The sequence shown here is derived from an EMBL/GenBank/DDBJ whole genome shotgun (WGS) entry which is preliminary data.</text>
</comment>
<keyword evidence="1 4" id="KW-0808">Transferase</keyword>
<keyword evidence="2" id="KW-0012">Acyltransferase</keyword>
<gene>
    <name evidence="4" type="ORF">A1QC_10855</name>
</gene>
<accession>A0A1E5E116</accession>
<dbReference type="InterPro" id="IPR016181">
    <property type="entry name" value="Acyl_CoA_acyltransferase"/>
</dbReference>
<dbReference type="GO" id="GO:0016747">
    <property type="term" value="F:acyltransferase activity, transferring groups other than amino-acyl groups"/>
    <property type="evidence" value="ECO:0007669"/>
    <property type="project" value="InterPro"/>
</dbReference>
<dbReference type="AlphaFoldDB" id="A0A1E5E116"/>
<dbReference type="Pfam" id="PF00583">
    <property type="entry name" value="Acetyltransf_1"/>
    <property type="match status" value="1"/>
</dbReference>
<dbReference type="CDD" id="cd04301">
    <property type="entry name" value="NAT_SF"/>
    <property type="match status" value="1"/>
</dbReference>
<dbReference type="PANTHER" id="PTHR43420:SF47">
    <property type="entry name" value="N-ACETYLTRANSFERASE DOMAIN-CONTAINING PROTEIN"/>
    <property type="match status" value="1"/>
</dbReference>
<feature type="domain" description="N-acetyltransferase" evidence="3">
    <location>
        <begin position="9"/>
        <end position="151"/>
    </location>
</feature>
<name>A0A1E5E116_9VIBR</name>
<dbReference type="OrthoDB" id="9792929at2"/>
<dbReference type="PANTHER" id="PTHR43420">
    <property type="entry name" value="ACETYLTRANSFERASE"/>
    <property type="match status" value="1"/>
</dbReference>
<evidence type="ECO:0000256" key="1">
    <source>
        <dbReference type="ARBA" id="ARBA00022679"/>
    </source>
</evidence>
<dbReference type="InterPro" id="IPR050680">
    <property type="entry name" value="YpeA/RimI_acetyltransf"/>
</dbReference>
<evidence type="ECO:0000259" key="3">
    <source>
        <dbReference type="PROSITE" id="PS51186"/>
    </source>
</evidence>
<organism evidence="4 5">
    <name type="scientific">Vibrio rumoiensis 1S-45</name>
    <dbReference type="NCBI Taxonomy" id="1188252"/>
    <lineage>
        <taxon>Bacteria</taxon>
        <taxon>Pseudomonadati</taxon>
        <taxon>Pseudomonadota</taxon>
        <taxon>Gammaproteobacteria</taxon>
        <taxon>Vibrionales</taxon>
        <taxon>Vibrionaceae</taxon>
        <taxon>Vibrio</taxon>
    </lineage>
</organism>
<dbReference type="eggNOG" id="COG0456">
    <property type="taxonomic scope" value="Bacteria"/>
</dbReference>
<evidence type="ECO:0000313" key="4">
    <source>
        <dbReference type="EMBL" id="OEF24134.1"/>
    </source>
</evidence>
<dbReference type="EMBL" id="AJYK02000081">
    <property type="protein sequence ID" value="OEF24134.1"/>
    <property type="molecule type" value="Genomic_DNA"/>
</dbReference>
<sequence length="151" mass="16994">MKIIKVSMEEVGLVTPLFDMYRVFYGQESDIKLAASFIEERIINNDSIIFLVKDDQGLSIGFTQLYPCFSSVSAKRTWILNDLFVVPKSRGLGVGKLLLNTAKEFAKSTHSKGIALETAHDNVGAQKLYESLGYKRDSGFYSYYLSLNTEQ</sequence>
<protein>
    <submittedName>
        <fullName evidence="4">GNAT family N-acetyltransferase</fullName>
    </submittedName>
</protein>
<proteinExistence type="predicted"/>
<keyword evidence="5" id="KW-1185">Reference proteome</keyword>
<dbReference type="Proteomes" id="UP000094070">
    <property type="component" value="Unassembled WGS sequence"/>
</dbReference>
<evidence type="ECO:0000313" key="5">
    <source>
        <dbReference type="Proteomes" id="UP000094070"/>
    </source>
</evidence>
<dbReference type="PROSITE" id="PS51186">
    <property type="entry name" value="GNAT"/>
    <property type="match status" value="1"/>
</dbReference>
<evidence type="ECO:0000256" key="2">
    <source>
        <dbReference type="ARBA" id="ARBA00023315"/>
    </source>
</evidence>
<dbReference type="STRING" id="1188252.A1QC_10855"/>
<reference evidence="4 5" key="1">
    <citation type="journal article" date="2012" name="Science">
        <title>Ecological populations of bacteria act as socially cohesive units of antibiotic production and resistance.</title>
        <authorList>
            <person name="Cordero O.X."/>
            <person name="Wildschutte H."/>
            <person name="Kirkup B."/>
            <person name="Proehl S."/>
            <person name="Ngo L."/>
            <person name="Hussain F."/>
            <person name="Le Roux F."/>
            <person name="Mincer T."/>
            <person name="Polz M.F."/>
        </authorList>
    </citation>
    <scope>NUCLEOTIDE SEQUENCE [LARGE SCALE GENOMIC DNA]</scope>
    <source>
        <strain evidence="4 5">1S-45</strain>
    </source>
</reference>
<dbReference type="Gene3D" id="3.40.630.30">
    <property type="match status" value="1"/>
</dbReference>
<dbReference type="SUPFAM" id="SSF55729">
    <property type="entry name" value="Acyl-CoA N-acyltransferases (Nat)"/>
    <property type="match status" value="1"/>
</dbReference>
<dbReference type="RefSeq" id="WP_017025035.1">
    <property type="nucleotide sequence ID" value="NZ_AJYK02000081.1"/>
</dbReference>